<evidence type="ECO:0000313" key="3">
    <source>
        <dbReference type="Proteomes" id="UP001458880"/>
    </source>
</evidence>
<comment type="caution">
    <text evidence="2">The sequence shown here is derived from an EMBL/GenBank/DDBJ whole genome shotgun (WGS) entry which is preliminary data.</text>
</comment>
<protein>
    <submittedName>
        <fullName evidence="2">Uncharacterized protein</fullName>
    </submittedName>
</protein>
<proteinExistence type="predicted"/>
<dbReference type="AlphaFoldDB" id="A0AAW1ICP5"/>
<gene>
    <name evidence="2" type="ORF">QE152_g36521</name>
</gene>
<dbReference type="EMBL" id="JASPKY010000649">
    <property type="protein sequence ID" value="KAK9687350.1"/>
    <property type="molecule type" value="Genomic_DNA"/>
</dbReference>
<sequence>MVCTTVEAVRMQDIPPQMHGQAVLDLFFAAISEDLAHPERASGPSIRTPTVDSRPTPDAPPLGSTKPRIHTTDKPELNKCQTATDMAQGPSYVGEGQQRPTPSPQQPARVETPAPPARHDTASGPGDSPQQPARVETPAPPARHDTAIGPGD</sequence>
<keyword evidence="3" id="KW-1185">Reference proteome</keyword>
<name>A0AAW1ICP5_POPJA</name>
<accession>A0AAW1ICP5</accession>
<evidence type="ECO:0000313" key="2">
    <source>
        <dbReference type="EMBL" id="KAK9687350.1"/>
    </source>
</evidence>
<dbReference type="Proteomes" id="UP001458880">
    <property type="component" value="Unassembled WGS sequence"/>
</dbReference>
<organism evidence="2 3">
    <name type="scientific">Popillia japonica</name>
    <name type="common">Japanese beetle</name>
    <dbReference type="NCBI Taxonomy" id="7064"/>
    <lineage>
        <taxon>Eukaryota</taxon>
        <taxon>Metazoa</taxon>
        <taxon>Ecdysozoa</taxon>
        <taxon>Arthropoda</taxon>
        <taxon>Hexapoda</taxon>
        <taxon>Insecta</taxon>
        <taxon>Pterygota</taxon>
        <taxon>Neoptera</taxon>
        <taxon>Endopterygota</taxon>
        <taxon>Coleoptera</taxon>
        <taxon>Polyphaga</taxon>
        <taxon>Scarabaeiformia</taxon>
        <taxon>Scarabaeidae</taxon>
        <taxon>Rutelinae</taxon>
        <taxon>Popillia</taxon>
    </lineage>
</organism>
<reference evidence="2 3" key="1">
    <citation type="journal article" date="2024" name="BMC Genomics">
        <title>De novo assembly and annotation of Popillia japonica's genome with initial clues to its potential as an invasive pest.</title>
        <authorList>
            <person name="Cucini C."/>
            <person name="Boschi S."/>
            <person name="Funari R."/>
            <person name="Cardaioli E."/>
            <person name="Iannotti N."/>
            <person name="Marturano G."/>
            <person name="Paoli F."/>
            <person name="Bruttini M."/>
            <person name="Carapelli A."/>
            <person name="Frati F."/>
            <person name="Nardi F."/>
        </authorList>
    </citation>
    <scope>NUCLEOTIDE SEQUENCE [LARGE SCALE GENOMIC DNA]</scope>
    <source>
        <strain evidence="2">DMR45628</strain>
    </source>
</reference>
<evidence type="ECO:0000256" key="1">
    <source>
        <dbReference type="SAM" id="MobiDB-lite"/>
    </source>
</evidence>
<feature type="region of interest" description="Disordered" evidence="1">
    <location>
        <begin position="36"/>
        <end position="152"/>
    </location>
</feature>